<dbReference type="AlphaFoldDB" id="A0AAD9G4Q1"/>
<reference evidence="1" key="1">
    <citation type="submission" date="2023-08" db="EMBL/GenBank/DDBJ databases">
        <title>Reference Genome Resource for the Citrus Pathogen Phytophthora citrophthora.</title>
        <authorList>
            <person name="Moller H."/>
            <person name="Coetzee B."/>
            <person name="Rose L.J."/>
            <person name="Van Niekerk J.M."/>
        </authorList>
    </citation>
    <scope>NUCLEOTIDE SEQUENCE</scope>
    <source>
        <strain evidence="1">STE-U-9442</strain>
    </source>
</reference>
<sequence>MSNEDINGEGNRSYLKLEDVLQEGRLYRATSSLRTDWENGTLREDVTSNPDRPYAVHHRPRVTGVFYDPPVRHGAGGIYVLHCGSTSAFTHNMSDGPNFILRRLHEHQQTGSNLRTHGEVVFLFGVEIDTCDRVPEESLLNVMLTEFGFSRVTVYNNGGRSTETFSFNEKTLPLIHDVVCGIRYVYDPPIDRLVPDHENSVENPLYEQGLPRQLRTPVQPHPQKLMMKFLSAVPGWNTSAEWSGGGGALGKE</sequence>
<dbReference type="EMBL" id="JASMQC010000032">
    <property type="protein sequence ID" value="KAK1931736.1"/>
    <property type="molecule type" value="Genomic_DNA"/>
</dbReference>
<evidence type="ECO:0000313" key="1">
    <source>
        <dbReference type="EMBL" id="KAK1931736.1"/>
    </source>
</evidence>
<gene>
    <name evidence="1" type="ORF">P3T76_012668</name>
</gene>
<proteinExistence type="predicted"/>
<evidence type="ECO:0000313" key="2">
    <source>
        <dbReference type="Proteomes" id="UP001259832"/>
    </source>
</evidence>
<comment type="caution">
    <text evidence="1">The sequence shown here is derived from an EMBL/GenBank/DDBJ whole genome shotgun (WGS) entry which is preliminary data.</text>
</comment>
<organism evidence="1 2">
    <name type="scientific">Phytophthora citrophthora</name>
    <dbReference type="NCBI Taxonomy" id="4793"/>
    <lineage>
        <taxon>Eukaryota</taxon>
        <taxon>Sar</taxon>
        <taxon>Stramenopiles</taxon>
        <taxon>Oomycota</taxon>
        <taxon>Peronosporomycetes</taxon>
        <taxon>Peronosporales</taxon>
        <taxon>Peronosporaceae</taxon>
        <taxon>Phytophthora</taxon>
    </lineage>
</organism>
<accession>A0AAD9G4Q1</accession>
<keyword evidence="2" id="KW-1185">Reference proteome</keyword>
<protein>
    <submittedName>
        <fullName evidence="1">Uncharacterized protein</fullName>
    </submittedName>
</protein>
<name>A0AAD9G4Q1_9STRA</name>
<dbReference type="Proteomes" id="UP001259832">
    <property type="component" value="Unassembled WGS sequence"/>
</dbReference>